<evidence type="ECO:0008006" key="3">
    <source>
        <dbReference type="Google" id="ProtNLM"/>
    </source>
</evidence>
<dbReference type="InterPro" id="IPR029063">
    <property type="entry name" value="SAM-dependent_MTases_sf"/>
</dbReference>
<evidence type="ECO:0000313" key="1">
    <source>
        <dbReference type="EMBL" id="MZR15469.1"/>
    </source>
</evidence>
<reference evidence="1 2" key="1">
    <citation type="submission" date="2019-12" db="EMBL/GenBank/DDBJ databases">
        <title>Maritimibacter sp. nov. sp. isolated from sea sand.</title>
        <authorList>
            <person name="Kim J."/>
            <person name="Jeong S.E."/>
            <person name="Jung H.S."/>
            <person name="Jeon C.O."/>
        </authorList>
    </citation>
    <scope>NUCLEOTIDE SEQUENCE [LARGE SCALE GENOMIC DNA]</scope>
    <source>
        <strain evidence="1 2">DP07</strain>
    </source>
</reference>
<proteinExistence type="predicted"/>
<dbReference type="AlphaFoldDB" id="A0A845M8F4"/>
<organism evidence="1 2">
    <name type="scientific">Maritimibacter harenae</name>
    <dbReference type="NCBI Taxonomy" id="2606218"/>
    <lineage>
        <taxon>Bacteria</taxon>
        <taxon>Pseudomonadati</taxon>
        <taxon>Pseudomonadota</taxon>
        <taxon>Alphaproteobacteria</taxon>
        <taxon>Rhodobacterales</taxon>
        <taxon>Roseobacteraceae</taxon>
        <taxon>Maritimibacter</taxon>
    </lineage>
</organism>
<keyword evidence="2" id="KW-1185">Reference proteome</keyword>
<gene>
    <name evidence="1" type="ORF">GQE99_20865</name>
</gene>
<protein>
    <recommendedName>
        <fullName evidence="3">Methyltransferase domain-containing protein</fullName>
    </recommendedName>
</protein>
<dbReference type="RefSeq" id="WP_161353857.1">
    <property type="nucleotide sequence ID" value="NZ_WTUX01000069.1"/>
</dbReference>
<accession>A0A845M8F4</accession>
<dbReference type="Gene3D" id="3.40.50.150">
    <property type="entry name" value="Vaccinia Virus protein VP39"/>
    <property type="match status" value="1"/>
</dbReference>
<dbReference type="EMBL" id="WTUX01000069">
    <property type="protein sequence ID" value="MZR15469.1"/>
    <property type="molecule type" value="Genomic_DNA"/>
</dbReference>
<dbReference type="SUPFAM" id="SSF53335">
    <property type="entry name" value="S-adenosyl-L-methionine-dependent methyltransferases"/>
    <property type="match status" value="1"/>
</dbReference>
<name>A0A845M8F4_9RHOB</name>
<evidence type="ECO:0000313" key="2">
    <source>
        <dbReference type="Proteomes" id="UP000467322"/>
    </source>
</evidence>
<sequence>MSACDFSVFDTGPWLPGGPERLGPARHVPTMLGYEEELLLHWLGAEWVRGEGAVVDLGPFAGGSTARLAEGLRASGRRVEIHAYDRFGADDRLKRTMLYPAGIAPFEGRDILPAFKMLLADWMDGITLHRGDLREAGWTGEPIEVLVVDASKSTETLDAIARVFYPALRPGSVVVQCGALHWREPWVMAQMVLLRDWLVPLAHVHDTTMVFGCTASLTAAALEQARTDTLSDAALAAILKSGRAWYEAFGLSDRLEDALAAIDRAPGVREAWKMVPPA</sequence>
<comment type="caution">
    <text evidence="1">The sequence shown here is derived from an EMBL/GenBank/DDBJ whole genome shotgun (WGS) entry which is preliminary data.</text>
</comment>
<dbReference type="Proteomes" id="UP000467322">
    <property type="component" value="Unassembled WGS sequence"/>
</dbReference>